<evidence type="ECO:0000313" key="4">
    <source>
        <dbReference type="Proteomes" id="UP000033673"/>
    </source>
</evidence>
<keyword evidence="1" id="KW-0732">Signal</keyword>
<dbReference type="InterPro" id="IPR025232">
    <property type="entry name" value="DUF4174"/>
</dbReference>
<dbReference type="Proteomes" id="UP000033673">
    <property type="component" value="Unassembled WGS sequence"/>
</dbReference>
<proteinExistence type="predicted"/>
<evidence type="ECO:0000313" key="3">
    <source>
        <dbReference type="EMBL" id="KJY84014.1"/>
    </source>
</evidence>
<dbReference type="EMBL" id="JXXV01000012">
    <property type="protein sequence ID" value="KJY84014.1"/>
    <property type="molecule type" value="Genomic_DNA"/>
</dbReference>
<dbReference type="AlphaFoldDB" id="A0A0F4NMA7"/>
<dbReference type="PATRIC" id="fig|579748.3.peg.1387"/>
<dbReference type="RefSeq" id="WP_045954934.1">
    <property type="nucleotide sequence ID" value="NZ_JXXV01000012.1"/>
</dbReference>
<keyword evidence="4" id="KW-1185">Reference proteome</keyword>
<protein>
    <recommendedName>
        <fullName evidence="2">DUF4174 domain-containing protein</fullName>
    </recommendedName>
</protein>
<reference evidence="3 4" key="1">
    <citation type="journal article" date="2015" name="BMC Genomics">
        <title>Genome mining reveals unlocked bioactive potential of marine Gram-negative bacteria.</title>
        <authorList>
            <person name="Machado H."/>
            <person name="Sonnenschein E.C."/>
            <person name="Melchiorsen J."/>
            <person name="Gram L."/>
        </authorList>
    </citation>
    <scope>NUCLEOTIDE SEQUENCE [LARGE SCALE GENOMIC DNA]</scope>
    <source>
        <strain evidence="3 4">S2757</strain>
    </source>
</reference>
<evidence type="ECO:0000256" key="1">
    <source>
        <dbReference type="ARBA" id="ARBA00022729"/>
    </source>
</evidence>
<comment type="caution">
    <text evidence="3">The sequence shown here is derived from an EMBL/GenBank/DDBJ whole genome shotgun (WGS) entry which is preliminary data.</text>
</comment>
<feature type="domain" description="DUF4174" evidence="2">
    <location>
        <begin position="25"/>
        <end position="135"/>
    </location>
</feature>
<sequence length="145" mass="16556">MRAAILVVISLLVCPLSWGYPSYSAHWSHRSVIYFAPTNDEHVKQFLLETLMNECELQDRDLVTLVVTADGYSMPKWVKEEFNLQALYSVYNVAPHSHTAVLIGKDGGEKLRWGKRTDWEQVIETIDVMPMRKVEMAQKVSPCSA</sequence>
<evidence type="ECO:0000259" key="2">
    <source>
        <dbReference type="Pfam" id="PF13778"/>
    </source>
</evidence>
<name>A0A0F4NMA7_9VIBR</name>
<accession>A0A0F4NMA7</accession>
<gene>
    <name evidence="3" type="ORF">TW81_06750</name>
</gene>
<dbReference type="OrthoDB" id="5893017at2"/>
<organism evidence="3 4">
    <name type="scientific">Vibrio galatheae</name>
    <dbReference type="NCBI Taxonomy" id="579748"/>
    <lineage>
        <taxon>Bacteria</taxon>
        <taxon>Pseudomonadati</taxon>
        <taxon>Pseudomonadota</taxon>
        <taxon>Gammaproteobacteria</taxon>
        <taxon>Vibrionales</taxon>
        <taxon>Vibrionaceae</taxon>
        <taxon>Vibrio</taxon>
    </lineage>
</organism>
<dbReference type="STRING" id="579748.TW81_06750"/>
<dbReference type="Pfam" id="PF13778">
    <property type="entry name" value="DUF4174"/>
    <property type="match status" value="1"/>
</dbReference>